<keyword evidence="2" id="KW-1185">Reference proteome</keyword>
<proteinExistence type="predicted"/>
<dbReference type="STRING" id="444597.BST26_19430"/>
<reference evidence="1 2" key="1">
    <citation type="submission" date="2016-12" db="EMBL/GenBank/DDBJ databases">
        <title>The new phylogeny of genus Mycobacterium.</title>
        <authorList>
            <person name="Tortoli E."/>
            <person name="Trovato A."/>
            <person name="Cirillo D.M."/>
        </authorList>
    </citation>
    <scope>NUCLEOTIDE SEQUENCE [LARGE SCALE GENOMIC DNA]</scope>
    <source>
        <strain evidence="1 2">DSM 45130</strain>
    </source>
</reference>
<dbReference type="AlphaFoldDB" id="A0A1X0CXH6"/>
<dbReference type="Proteomes" id="UP000192801">
    <property type="component" value="Unassembled WGS sequence"/>
</dbReference>
<name>A0A1X0CXH6_9MYCO</name>
<accession>A0A1X0CXH6</accession>
<dbReference type="EMBL" id="MVHS01000070">
    <property type="protein sequence ID" value="ORA64881.1"/>
    <property type="molecule type" value="Genomic_DNA"/>
</dbReference>
<organism evidence="1 2">
    <name type="scientific">Mycolicibacterium insubricum</name>
    <dbReference type="NCBI Taxonomy" id="444597"/>
    <lineage>
        <taxon>Bacteria</taxon>
        <taxon>Bacillati</taxon>
        <taxon>Actinomycetota</taxon>
        <taxon>Actinomycetes</taxon>
        <taxon>Mycobacteriales</taxon>
        <taxon>Mycobacteriaceae</taxon>
        <taxon>Mycolicibacterium</taxon>
    </lineage>
</organism>
<sequence>MSAAPKVDDLAGAKEVLGWDEPDAALATAYALVDIAESLRTLAAASSFRNYTVAGGRPLDENTAIRISKNLTEGGQQ</sequence>
<dbReference type="RefSeq" id="WP_083033330.1">
    <property type="nucleotide sequence ID" value="NZ_AP022618.1"/>
</dbReference>
<evidence type="ECO:0000313" key="2">
    <source>
        <dbReference type="Proteomes" id="UP000192801"/>
    </source>
</evidence>
<protein>
    <submittedName>
        <fullName evidence="1">Uncharacterized protein</fullName>
    </submittedName>
</protein>
<gene>
    <name evidence="1" type="ORF">BST26_19430</name>
</gene>
<comment type="caution">
    <text evidence="1">The sequence shown here is derived from an EMBL/GenBank/DDBJ whole genome shotgun (WGS) entry which is preliminary data.</text>
</comment>
<evidence type="ECO:0000313" key="1">
    <source>
        <dbReference type="EMBL" id="ORA64881.1"/>
    </source>
</evidence>